<dbReference type="InParanoid" id="A0A286XKG8"/>
<feature type="chain" id="PRO_5012154268" evidence="1">
    <location>
        <begin position="21"/>
        <end position="118"/>
    </location>
</feature>
<dbReference type="Bgee" id="ENSCPOG00000033904">
    <property type="expression patterns" value="Expressed in thyroid gland and 9 other cell types or tissues"/>
</dbReference>
<reference evidence="2" key="3">
    <citation type="submission" date="2025-09" db="UniProtKB">
        <authorList>
            <consortium name="Ensembl"/>
        </authorList>
    </citation>
    <scope>IDENTIFICATION</scope>
    <source>
        <strain evidence="2">2N</strain>
    </source>
</reference>
<name>A0A286XKG8_CAVPO</name>
<evidence type="ECO:0000256" key="1">
    <source>
        <dbReference type="SAM" id="SignalP"/>
    </source>
</evidence>
<accession>A0A286XKG8</accession>
<evidence type="ECO:0000313" key="3">
    <source>
        <dbReference type="Proteomes" id="UP000005447"/>
    </source>
</evidence>
<proteinExistence type="predicted"/>
<keyword evidence="3" id="KW-1185">Reference proteome</keyword>
<evidence type="ECO:0000313" key="2">
    <source>
        <dbReference type="Ensembl" id="ENSCPOP00000025987.1"/>
    </source>
</evidence>
<dbReference type="AlphaFoldDB" id="A0A286XKG8"/>
<dbReference type="VEuPathDB" id="HostDB:ENSCPOG00000033904"/>
<keyword evidence="1" id="KW-0732">Signal</keyword>
<feature type="signal peptide" evidence="1">
    <location>
        <begin position="1"/>
        <end position="20"/>
    </location>
</feature>
<protein>
    <submittedName>
        <fullName evidence="2">Uncharacterized protein</fullName>
    </submittedName>
</protein>
<reference evidence="3" key="1">
    <citation type="journal article" date="2011" name="Nature">
        <title>A high-resolution map of human evolutionary constraint using 29 mammals.</title>
        <authorList>
            <person name="Lindblad-Toh K."/>
            <person name="Garber M."/>
            <person name="Zuk O."/>
            <person name="Lin M.F."/>
            <person name="Parker B.J."/>
            <person name="Washietl S."/>
            <person name="Kheradpour P."/>
            <person name="Ernst J."/>
            <person name="Jordan G."/>
            <person name="Mauceli E."/>
            <person name="Ward L.D."/>
            <person name="Lowe C.B."/>
            <person name="Holloway A.K."/>
            <person name="Clamp M."/>
            <person name="Gnerre S."/>
            <person name="Alfoldi J."/>
            <person name="Beal K."/>
            <person name="Chang J."/>
            <person name="Clawson H."/>
            <person name="Cuff J."/>
            <person name="Di Palma F."/>
            <person name="Fitzgerald S."/>
            <person name="Flicek P."/>
            <person name="Guttman M."/>
            <person name="Hubisz M.J."/>
            <person name="Jaffe D.B."/>
            <person name="Jungreis I."/>
            <person name="Kent W.J."/>
            <person name="Kostka D."/>
            <person name="Lara M."/>
            <person name="Martins A.L."/>
            <person name="Massingham T."/>
            <person name="Moltke I."/>
            <person name="Raney B.J."/>
            <person name="Rasmussen M.D."/>
            <person name="Robinson J."/>
            <person name="Stark A."/>
            <person name="Vilella A.J."/>
            <person name="Wen J."/>
            <person name="Xie X."/>
            <person name="Zody M.C."/>
            <person name="Baldwin J."/>
            <person name="Bloom T."/>
            <person name="Chin C.W."/>
            <person name="Heiman D."/>
            <person name="Nicol R."/>
            <person name="Nusbaum C."/>
            <person name="Young S."/>
            <person name="Wilkinson J."/>
            <person name="Worley K.C."/>
            <person name="Kovar C.L."/>
            <person name="Muzny D.M."/>
            <person name="Gibbs R.A."/>
            <person name="Cree A."/>
            <person name="Dihn H.H."/>
            <person name="Fowler G."/>
            <person name="Jhangiani S."/>
            <person name="Joshi V."/>
            <person name="Lee S."/>
            <person name="Lewis L.R."/>
            <person name="Nazareth L.V."/>
            <person name="Okwuonu G."/>
            <person name="Santibanez J."/>
            <person name="Warren W.C."/>
            <person name="Mardis E.R."/>
            <person name="Weinstock G.M."/>
            <person name="Wilson R.K."/>
            <person name="Delehaunty K."/>
            <person name="Dooling D."/>
            <person name="Fronik C."/>
            <person name="Fulton L."/>
            <person name="Fulton B."/>
            <person name="Graves T."/>
            <person name="Minx P."/>
            <person name="Sodergren E."/>
            <person name="Birney E."/>
            <person name="Margulies E.H."/>
            <person name="Herrero J."/>
            <person name="Green E.D."/>
            <person name="Haussler D."/>
            <person name="Siepel A."/>
            <person name="Goldman N."/>
            <person name="Pollard K.S."/>
            <person name="Pedersen J.S."/>
            <person name="Lander E.S."/>
            <person name="Kellis M."/>
        </authorList>
    </citation>
    <scope>NUCLEOTIDE SEQUENCE [LARGE SCALE GENOMIC DNA]</scope>
    <source>
        <strain evidence="3">2N</strain>
    </source>
</reference>
<dbReference type="OMA" id="NSACPGS"/>
<dbReference type="Proteomes" id="UP000005447">
    <property type="component" value="Unassembled WGS sequence"/>
</dbReference>
<dbReference type="EMBL" id="AAKN02014977">
    <property type="status" value="NOT_ANNOTATED_CDS"/>
    <property type="molecule type" value="Genomic_DNA"/>
</dbReference>
<sequence>IVFLFIYIFLTCGNPTPSHQGTPHALGLPRWEDAVPLALLLQAQHAPCHHPVSMTPVSRLSQSPGWGEAGALPPFLSFPFATQQLPPAMPSPSFPPSPALTYIVPYLCCKYNIKLSRE</sequence>
<dbReference type="GeneTree" id="ENSGT00900000143176"/>
<dbReference type="Ensembl" id="ENSCPOT00000046767.1">
    <property type="protein sequence ID" value="ENSCPOP00000025987.1"/>
    <property type="gene ID" value="ENSCPOG00000033904.1"/>
</dbReference>
<organism evidence="2 3">
    <name type="scientific">Cavia porcellus</name>
    <name type="common">Guinea pig</name>
    <dbReference type="NCBI Taxonomy" id="10141"/>
    <lineage>
        <taxon>Eukaryota</taxon>
        <taxon>Metazoa</taxon>
        <taxon>Chordata</taxon>
        <taxon>Craniata</taxon>
        <taxon>Vertebrata</taxon>
        <taxon>Euteleostomi</taxon>
        <taxon>Mammalia</taxon>
        <taxon>Eutheria</taxon>
        <taxon>Euarchontoglires</taxon>
        <taxon>Glires</taxon>
        <taxon>Rodentia</taxon>
        <taxon>Hystricomorpha</taxon>
        <taxon>Caviidae</taxon>
        <taxon>Cavia</taxon>
    </lineage>
</organism>
<reference evidence="2" key="2">
    <citation type="submission" date="2025-08" db="UniProtKB">
        <authorList>
            <consortium name="Ensembl"/>
        </authorList>
    </citation>
    <scope>IDENTIFICATION</scope>
    <source>
        <strain evidence="2">2N</strain>
    </source>
</reference>